<sequence length="234" mass="26609">MVVMREKKKGLTKEAIKEFNESRKGLEVDVMNEVLSSRRTAWIVAAVASVVAVVAIGNATFVNYRYSQPIPPFLLTLNPSNHEVSQVKLTRDDATYGDEIDKYFLTQYVIHRESYDFYSLQVDYDAVGLMSTPNVAEAYLSRFKGKQGIDKVLGDSETTRVSINSTILDREHGVATIRFTTVRRSRSNNFDDPPKRWIAILGYEYKSLAMNASQRYINPLGFRVTSYRVNPESN</sequence>
<dbReference type="PATRIC" id="fig|913242.3.peg.5516"/>
<comment type="caution">
    <text evidence="7">The sequence shown here is derived from an EMBL/GenBank/DDBJ whole genome shotgun (WGS) entry which is preliminary data.</text>
</comment>
<evidence type="ECO:0000259" key="6">
    <source>
        <dbReference type="Pfam" id="PF04335"/>
    </source>
</evidence>
<dbReference type="Pfam" id="PF04335">
    <property type="entry name" value="VirB8"/>
    <property type="match status" value="1"/>
</dbReference>
<keyword evidence="3 5" id="KW-1133">Transmembrane helix</keyword>
<protein>
    <submittedName>
        <fullName evidence="7">Type IV secretion of T-DNA VirB8</fullName>
    </submittedName>
</protein>
<evidence type="ECO:0000313" key="7">
    <source>
        <dbReference type="EMBL" id="EHC71400.1"/>
    </source>
</evidence>
<evidence type="ECO:0000256" key="2">
    <source>
        <dbReference type="ARBA" id="ARBA00022692"/>
    </source>
</evidence>
<proteinExistence type="predicted"/>
<name>G5QCI1_SALMO</name>
<dbReference type="AlphaFoldDB" id="G5QCI1"/>
<dbReference type="InterPro" id="IPR007430">
    <property type="entry name" value="VirB8"/>
</dbReference>
<comment type="subcellular location">
    <subcellularLocation>
        <location evidence="1">Membrane</location>
        <topology evidence="1">Single-pass membrane protein</topology>
    </subcellularLocation>
</comment>
<evidence type="ECO:0000256" key="3">
    <source>
        <dbReference type="ARBA" id="ARBA00022989"/>
    </source>
</evidence>
<keyword evidence="4 5" id="KW-0472">Membrane</keyword>
<feature type="domain" description="Bacterial virulence protein VirB8" evidence="6">
    <location>
        <begin position="27"/>
        <end position="232"/>
    </location>
</feature>
<dbReference type="EMBL" id="AFCS01001423">
    <property type="protein sequence ID" value="EHC71400.1"/>
    <property type="molecule type" value="Genomic_DNA"/>
</dbReference>
<dbReference type="SUPFAM" id="SSF54427">
    <property type="entry name" value="NTF2-like"/>
    <property type="match status" value="1"/>
</dbReference>
<accession>G5QCI1</accession>
<dbReference type="CDD" id="cd16424">
    <property type="entry name" value="VirB8"/>
    <property type="match status" value="1"/>
</dbReference>
<dbReference type="PIRSF" id="PIRSF003299">
    <property type="entry name" value="VirB8_PtlE"/>
    <property type="match status" value="1"/>
</dbReference>
<evidence type="ECO:0000256" key="5">
    <source>
        <dbReference type="SAM" id="Phobius"/>
    </source>
</evidence>
<dbReference type="GO" id="GO:0030255">
    <property type="term" value="P:protein secretion by the type IV secretion system"/>
    <property type="evidence" value="ECO:0007669"/>
    <property type="project" value="InterPro"/>
</dbReference>
<gene>
    <name evidence="7" type="ORF">LTSEMON_6415</name>
</gene>
<feature type="transmembrane region" description="Helical" evidence="5">
    <location>
        <begin position="41"/>
        <end position="62"/>
    </location>
</feature>
<dbReference type="GO" id="GO:0016020">
    <property type="term" value="C:membrane"/>
    <property type="evidence" value="ECO:0007669"/>
    <property type="project" value="UniProtKB-SubCell"/>
</dbReference>
<keyword evidence="2 5" id="KW-0812">Transmembrane</keyword>
<evidence type="ECO:0000313" key="8">
    <source>
        <dbReference type="Proteomes" id="UP000003221"/>
    </source>
</evidence>
<dbReference type="Proteomes" id="UP000003221">
    <property type="component" value="Unassembled WGS sequence"/>
</dbReference>
<organism evidence="7 8">
    <name type="scientific">Salmonella enterica subsp. enterica serovar Montevideo str. S5-403</name>
    <dbReference type="NCBI Taxonomy" id="913242"/>
    <lineage>
        <taxon>Bacteria</taxon>
        <taxon>Pseudomonadati</taxon>
        <taxon>Pseudomonadota</taxon>
        <taxon>Gammaproteobacteria</taxon>
        <taxon>Enterobacterales</taxon>
        <taxon>Enterobacteriaceae</taxon>
        <taxon>Salmonella</taxon>
    </lineage>
</organism>
<dbReference type="InterPro" id="IPR026264">
    <property type="entry name" value="VirB8/PtlE"/>
</dbReference>
<dbReference type="InterPro" id="IPR032710">
    <property type="entry name" value="NTF2-like_dom_sf"/>
</dbReference>
<dbReference type="Gene3D" id="3.10.450.230">
    <property type="entry name" value="VirB8 protein"/>
    <property type="match status" value="1"/>
</dbReference>
<reference evidence="7 8" key="1">
    <citation type="journal article" date="2011" name="BMC Genomics">
        <title>Genome sequencing reveals diversification of virulence factor content and possible host adaptation in distinct subpopulations of Salmonella enterica.</title>
        <authorList>
            <person name="den Bakker H.C."/>
            <person name="Moreno Switt A.I."/>
            <person name="Govoni G."/>
            <person name="Cummings C.A."/>
            <person name="Ranieri M.L."/>
            <person name="Degoricija L."/>
            <person name="Hoelzer K."/>
            <person name="Rodriguez-Rivera L.D."/>
            <person name="Brown S."/>
            <person name="Bolchacova E."/>
            <person name="Furtado M.R."/>
            <person name="Wiedmann M."/>
        </authorList>
    </citation>
    <scope>NUCLEOTIDE SEQUENCE [LARGE SCALE GENOMIC DNA]</scope>
    <source>
        <strain evidence="7 8">S5-403</strain>
    </source>
</reference>
<evidence type="ECO:0000256" key="1">
    <source>
        <dbReference type="ARBA" id="ARBA00004167"/>
    </source>
</evidence>
<evidence type="ECO:0000256" key="4">
    <source>
        <dbReference type="ARBA" id="ARBA00023136"/>
    </source>
</evidence>